<proteinExistence type="predicted"/>
<organism evidence="2 3">
    <name type="scientific">Paracoccus maritimus</name>
    <dbReference type="NCBI Taxonomy" id="2933292"/>
    <lineage>
        <taxon>Bacteria</taxon>
        <taxon>Pseudomonadati</taxon>
        <taxon>Pseudomonadota</taxon>
        <taxon>Alphaproteobacteria</taxon>
        <taxon>Rhodobacterales</taxon>
        <taxon>Paracoccaceae</taxon>
        <taxon>Paracoccus</taxon>
    </lineage>
</organism>
<dbReference type="Proteomes" id="UP001320702">
    <property type="component" value="Unassembled WGS sequence"/>
</dbReference>
<name>A0ABT2KE86_9RHOB</name>
<reference evidence="2 3" key="1">
    <citation type="submission" date="2022-04" db="EMBL/GenBank/DDBJ databases">
        <title>Paracoccus sp. YLB-12 draft genome sequence.</title>
        <authorList>
            <person name="Yu L."/>
        </authorList>
    </citation>
    <scope>NUCLEOTIDE SEQUENCE [LARGE SCALE GENOMIC DNA]</scope>
    <source>
        <strain evidence="2 3">YLB-12</strain>
    </source>
</reference>
<dbReference type="RefSeq" id="WP_260278726.1">
    <property type="nucleotide sequence ID" value="NZ_JANAVZ010000023.1"/>
</dbReference>
<accession>A0ABT2KE86</accession>
<protein>
    <submittedName>
        <fullName evidence="2">Uncharacterized protein</fullName>
    </submittedName>
</protein>
<feature type="region of interest" description="Disordered" evidence="1">
    <location>
        <begin position="63"/>
        <end position="93"/>
    </location>
</feature>
<sequence length="93" mass="10435">MNFDTLNEYLTAAHVTVMLCRAHADQFDLDQESSSDIEFKISQHISELEDLRHQVLTRNVSNRRAAPSGGGQILPMRLNQAEPGRTPNLPSTM</sequence>
<dbReference type="EMBL" id="JANAVZ010000023">
    <property type="protein sequence ID" value="MCT4334860.1"/>
    <property type="molecule type" value="Genomic_DNA"/>
</dbReference>
<gene>
    <name evidence="2" type="ORF">MU516_18635</name>
</gene>
<evidence type="ECO:0000256" key="1">
    <source>
        <dbReference type="SAM" id="MobiDB-lite"/>
    </source>
</evidence>
<keyword evidence="3" id="KW-1185">Reference proteome</keyword>
<comment type="caution">
    <text evidence="2">The sequence shown here is derived from an EMBL/GenBank/DDBJ whole genome shotgun (WGS) entry which is preliminary data.</text>
</comment>
<evidence type="ECO:0000313" key="2">
    <source>
        <dbReference type="EMBL" id="MCT4334860.1"/>
    </source>
</evidence>
<evidence type="ECO:0000313" key="3">
    <source>
        <dbReference type="Proteomes" id="UP001320702"/>
    </source>
</evidence>